<dbReference type="RefSeq" id="WP_108736528.1">
    <property type="nucleotide sequence ID" value="NZ_CP020919.1"/>
</dbReference>
<dbReference type="Pfam" id="PF00903">
    <property type="entry name" value="Glyoxalase"/>
    <property type="match status" value="1"/>
</dbReference>
<gene>
    <name evidence="2" type="ORF">FK004_06500</name>
</gene>
<dbReference type="InterPro" id="IPR004360">
    <property type="entry name" value="Glyas_Fos-R_dOase_dom"/>
</dbReference>
<evidence type="ECO:0000313" key="3">
    <source>
        <dbReference type="Proteomes" id="UP000244677"/>
    </source>
</evidence>
<dbReference type="KEGG" id="fki:FK004_06500"/>
<proteinExistence type="predicted"/>
<protein>
    <submittedName>
        <fullName evidence="2">Glyoxalase</fullName>
    </submittedName>
</protein>
<dbReference type="InterPro" id="IPR037523">
    <property type="entry name" value="VOC_core"/>
</dbReference>
<accession>A0A2S1LMF9</accession>
<feature type="domain" description="VOC" evidence="1">
    <location>
        <begin position="3"/>
        <end position="119"/>
    </location>
</feature>
<dbReference type="Proteomes" id="UP000244677">
    <property type="component" value="Chromosome"/>
</dbReference>
<evidence type="ECO:0000259" key="1">
    <source>
        <dbReference type="PROSITE" id="PS51819"/>
    </source>
</evidence>
<dbReference type="SUPFAM" id="SSF54593">
    <property type="entry name" value="Glyoxalase/Bleomycin resistance protein/Dihydroxybiphenyl dioxygenase"/>
    <property type="match status" value="1"/>
</dbReference>
<sequence length="121" mass="13544">MRKLEFASLQVRDLEVSKDFYTHKLGFELSGLSNSEACIFTHEKGEAIFAIRKPIGNLDGKELGVGVSLWFAIDENIEELHSRLIEKQVIILGTINNTPFGRTLMAKDPDGYTITFLQANA</sequence>
<evidence type="ECO:0000313" key="2">
    <source>
        <dbReference type="EMBL" id="AWG24904.1"/>
    </source>
</evidence>
<organism evidence="2 3">
    <name type="scientific">Flavobacterium kingsejongi</name>
    <dbReference type="NCBI Taxonomy" id="1678728"/>
    <lineage>
        <taxon>Bacteria</taxon>
        <taxon>Pseudomonadati</taxon>
        <taxon>Bacteroidota</taxon>
        <taxon>Flavobacteriia</taxon>
        <taxon>Flavobacteriales</taxon>
        <taxon>Flavobacteriaceae</taxon>
        <taxon>Flavobacterium</taxon>
    </lineage>
</organism>
<dbReference type="Gene3D" id="3.10.180.10">
    <property type="entry name" value="2,3-Dihydroxybiphenyl 1,2-Dioxygenase, domain 1"/>
    <property type="match status" value="1"/>
</dbReference>
<name>A0A2S1LMF9_9FLAO</name>
<dbReference type="AlphaFoldDB" id="A0A2S1LMF9"/>
<dbReference type="CDD" id="cd06587">
    <property type="entry name" value="VOC"/>
    <property type="match status" value="1"/>
</dbReference>
<keyword evidence="3" id="KW-1185">Reference proteome</keyword>
<dbReference type="PROSITE" id="PS51819">
    <property type="entry name" value="VOC"/>
    <property type="match status" value="1"/>
</dbReference>
<dbReference type="InterPro" id="IPR029068">
    <property type="entry name" value="Glyas_Bleomycin-R_OHBP_Dase"/>
</dbReference>
<dbReference type="EMBL" id="CP020919">
    <property type="protein sequence ID" value="AWG24904.1"/>
    <property type="molecule type" value="Genomic_DNA"/>
</dbReference>
<reference evidence="2 3" key="1">
    <citation type="submission" date="2017-04" db="EMBL/GenBank/DDBJ databases">
        <title>Complete genome sequence of Flavobacterium kingsejong AJ004.</title>
        <authorList>
            <person name="Lee P.C."/>
        </authorList>
    </citation>
    <scope>NUCLEOTIDE SEQUENCE [LARGE SCALE GENOMIC DNA]</scope>
    <source>
        <strain evidence="2 3">AJ004</strain>
    </source>
</reference>
<dbReference type="OrthoDB" id="9796521at2"/>